<feature type="compositionally biased region" description="Low complexity" evidence="1">
    <location>
        <begin position="91"/>
        <end position="107"/>
    </location>
</feature>
<name>A0AAW2WKE3_SESRA</name>
<evidence type="ECO:0000256" key="1">
    <source>
        <dbReference type="SAM" id="MobiDB-lite"/>
    </source>
</evidence>
<dbReference type="EMBL" id="JACGWJ010000001">
    <property type="protein sequence ID" value="KAL0440715.1"/>
    <property type="molecule type" value="Genomic_DNA"/>
</dbReference>
<sequence length="117" mass="11698">MLGARISESPFMAARVSIPTYPAASSPSGFDASPSLTAILTTPMALPATTITAMDGLITPILNHGPLAPHPSPLAAPSSIEPKVSEPPPSSSKVSSPRPTTASTATAVIGLGDSVCH</sequence>
<gene>
    <name evidence="2" type="ORF">Sradi_0010400</name>
</gene>
<protein>
    <submittedName>
        <fullName evidence="2">Uncharacterized protein</fullName>
    </submittedName>
</protein>
<comment type="caution">
    <text evidence="2">The sequence shown here is derived from an EMBL/GenBank/DDBJ whole genome shotgun (WGS) entry which is preliminary data.</text>
</comment>
<organism evidence="2">
    <name type="scientific">Sesamum radiatum</name>
    <name type="common">Black benniseed</name>
    <dbReference type="NCBI Taxonomy" id="300843"/>
    <lineage>
        <taxon>Eukaryota</taxon>
        <taxon>Viridiplantae</taxon>
        <taxon>Streptophyta</taxon>
        <taxon>Embryophyta</taxon>
        <taxon>Tracheophyta</taxon>
        <taxon>Spermatophyta</taxon>
        <taxon>Magnoliopsida</taxon>
        <taxon>eudicotyledons</taxon>
        <taxon>Gunneridae</taxon>
        <taxon>Pentapetalae</taxon>
        <taxon>asterids</taxon>
        <taxon>lamiids</taxon>
        <taxon>Lamiales</taxon>
        <taxon>Pedaliaceae</taxon>
        <taxon>Sesamum</taxon>
    </lineage>
</organism>
<accession>A0AAW2WKE3</accession>
<evidence type="ECO:0000313" key="2">
    <source>
        <dbReference type="EMBL" id="KAL0440715.1"/>
    </source>
</evidence>
<reference evidence="2" key="1">
    <citation type="submission" date="2020-06" db="EMBL/GenBank/DDBJ databases">
        <authorList>
            <person name="Li T."/>
            <person name="Hu X."/>
            <person name="Zhang T."/>
            <person name="Song X."/>
            <person name="Zhang H."/>
            <person name="Dai N."/>
            <person name="Sheng W."/>
            <person name="Hou X."/>
            <person name="Wei L."/>
        </authorList>
    </citation>
    <scope>NUCLEOTIDE SEQUENCE</scope>
    <source>
        <strain evidence="2">G02</strain>
        <tissue evidence="2">Leaf</tissue>
    </source>
</reference>
<dbReference type="AlphaFoldDB" id="A0AAW2WKE3"/>
<feature type="region of interest" description="Disordered" evidence="1">
    <location>
        <begin position="62"/>
        <end position="117"/>
    </location>
</feature>
<proteinExistence type="predicted"/>
<reference evidence="2" key="2">
    <citation type="journal article" date="2024" name="Plant">
        <title>Genomic evolution and insights into agronomic trait innovations of Sesamum species.</title>
        <authorList>
            <person name="Miao H."/>
            <person name="Wang L."/>
            <person name="Qu L."/>
            <person name="Liu H."/>
            <person name="Sun Y."/>
            <person name="Le M."/>
            <person name="Wang Q."/>
            <person name="Wei S."/>
            <person name="Zheng Y."/>
            <person name="Lin W."/>
            <person name="Duan Y."/>
            <person name="Cao H."/>
            <person name="Xiong S."/>
            <person name="Wang X."/>
            <person name="Wei L."/>
            <person name="Li C."/>
            <person name="Ma Q."/>
            <person name="Ju M."/>
            <person name="Zhao R."/>
            <person name="Li G."/>
            <person name="Mu C."/>
            <person name="Tian Q."/>
            <person name="Mei H."/>
            <person name="Zhang T."/>
            <person name="Gao T."/>
            <person name="Zhang H."/>
        </authorList>
    </citation>
    <scope>NUCLEOTIDE SEQUENCE</scope>
    <source>
        <strain evidence="2">G02</strain>
    </source>
</reference>